<reference evidence="2" key="1">
    <citation type="submission" date="2022-10" db="EMBL/GenBank/DDBJ databases">
        <authorList>
            <person name="Boutroux M."/>
        </authorList>
    </citation>
    <scope>NUCLEOTIDE SEQUENCE</scope>
    <source>
        <strain evidence="2">51.81</strain>
    </source>
</reference>
<feature type="transmembrane region" description="Helical" evidence="1">
    <location>
        <begin position="64"/>
        <end position="86"/>
    </location>
</feature>
<name>A0A9X4IDF8_9NEIS</name>
<dbReference type="AlphaFoldDB" id="A0A9X4IDF8"/>
<dbReference type="Proteomes" id="UP001149607">
    <property type="component" value="Chromosome"/>
</dbReference>
<dbReference type="EMBL" id="JAPQFL010000001">
    <property type="protein sequence ID" value="MDD9327088.1"/>
    <property type="molecule type" value="Genomic_DNA"/>
</dbReference>
<keyword evidence="4" id="KW-1185">Reference proteome</keyword>
<evidence type="ECO:0000313" key="3">
    <source>
        <dbReference type="EMBL" id="WWY04157.1"/>
    </source>
</evidence>
<dbReference type="EMBL" id="CP146598">
    <property type="protein sequence ID" value="WWY04157.1"/>
    <property type="molecule type" value="Genomic_DNA"/>
</dbReference>
<dbReference type="NCBIfam" id="NF037970">
    <property type="entry name" value="vanZ_1"/>
    <property type="match status" value="1"/>
</dbReference>
<evidence type="ECO:0000256" key="1">
    <source>
        <dbReference type="SAM" id="Phobius"/>
    </source>
</evidence>
<reference evidence="3" key="2">
    <citation type="submission" date="2024-02" db="EMBL/GenBank/DDBJ databases">
        <title>Neisseria leonii sp. nov.</title>
        <authorList>
            <person name="Boutroux M."/>
            <person name="Favre-Rochex S."/>
            <person name="Gorgette O."/>
            <person name="Touak G."/>
            <person name="Muhle E."/>
            <person name="Chesneau O."/>
            <person name="Clermont D."/>
            <person name="Rahi P."/>
        </authorList>
    </citation>
    <scope>NUCLEOTIDE SEQUENCE</scope>
    <source>
        <strain evidence="3">51.81</strain>
    </source>
</reference>
<organism evidence="2">
    <name type="scientific">Neisseria leonii</name>
    <dbReference type="NCBI Taxonomy" id="2995413"/>
    <lineage>
        <taxon>Bacteria</taxon>
        <taxon>Pseudomonadati</taxon>
        <taxon>Pseudomonadota</taxon>
        <taxon>Betaproteobacteria</taxon>
        <taxon>Neisseriales</taxon>
        <taxon>Neisseriaceae</taxon>
        <taxon>Neisseria</taxon>
    </lineage>
</organism>
<evidence type="ECO:0000313" key="4">
    <source>
        <dbReference type="Proteomes" id="UP001149607"/>
    </source>
</evidence>
<keyword evidence="1" id="KW-1133">Transmembrane helix</keyword>
<dbReference type="PANTHER" id="PTHR28008:SF1">
    <property type="entry name" value="DOMAIN PROTEIN, PUTATIVE (AFU_ORTHOLOGUE AFUA_3G10980)-RELATED"/>
    <property type="match status" value="1"/>
</dbReference>
<accession>A0A9X4IDF8</accession>
<dbReference type="PANTHER" id="PTHR28008">
    <property type="entry name" value="DOMAIN PROTEIN, PUTATIVE (AFU_ORTHOLOGUE AFUA_3G10980)-RELATED"/>
    <property type="match status" value="1"/>
</dbReference>
<protein>
    <submittedName>
        <fullName evidence="2">VanZ family protein</fullName>
    </submittedName>
</protein>
<sequence length="122" mass="13480">MPRNRFTLFALIWLAALFYSLLQESSGRSLPPFPHFDKVMHAALFFAQFWLAARAFLHENRCPPYLLLLAAALILAAASEAAQLWFTQTRRAEWGDAAADVSGAAAALWLASRAAAARKTDT</sequence>
<evidence type="ECO:0000313" key="2">
    <source>
        <dbReference type="EMBL" id="MDD9327088.1"/>
    </source>
</evidence>
<gene>
    <name evidence="2" type="ORF">ORY91_000468</name>
    <name evidence="3" type="ORF">V9W64_01710</name>
</gene>
<feature type="transmembrane region" description="Helical" evidence="1">
    <location>
        <begin position="39"/>
        <end position="57"/>
    </location>
</feature>
<keyword evidence="1" id="KW-0812">Transmembrane</keyword>
<dbReference type="RefSeq" id="WP_274584643.1">
    <property type="nucleotide sequence ID" value="NZ_CP145811.1"/>
</dbReference>
<proteinExistence type="predicted"/>
<keyword evidence="1" id="KW-0472">Membrane</keyword>